<dbReference type="Proteomes" id="UP001153069">
    <property type="component" value="Unassembled WGS sequence"/>
</dbReference>
<gene>
    <name evidence="2" type="ORF">SEMRO_859_G212040.1</name>
</gene>
<dbReference type="InterPro" id="IPR005331">
    <property type="entry name" value="Sulfotransferase"/>
</dbReference>
<reference evidence="2" key="1">
    <citation type="submission" date="2020-06" db="EMBL/GenBank/DDBJ databases">
        <authorList>
            <consortium name="Plant Systems Biology data submission"/>
        </authorList>
    </citation>
    <scope>NUCLEOTIDE SEQUENCE</scope>
    <source>
        <strain evidence="2">D6</strain>
    </source>
</reference>
<feature type="signal peptide" evidence="1">
    <location>
        <begin position="1"/>
        <end position="21"/>
    </location>
</feature>
<dbReference type="EMBL" id="CAICTM010000858">
    <property type="protein sequence ID" value="CAB9517481.1"/>
    <property type="molecule type" value="Genomic_DNA"/>
</dbReference>
<evidence type="ECO:0000313" key="2">
    <source>
        <dbReference type="EMBL" id="CAB9517481.1"/>
    </source>
</evidence>
<evidence type="ECO:0000256" key="1">
    <source>
        <dbReference type="SAM" id="SignalP"/>
    </source>
</evidence>
<proteinExistence type="predicted"/>
<comment type="caution">
    <text evidence="2">The sequence shown here is derived from an EMBL/GenBank/DDBJ whole genome shotgun (WGS) entry which is preliminary data.</text>
</comment>
<evidence type="ECO:0008006" key="4">
    <source>
        <dbReference type="Google" id="ProtNLM"/>
    </source>
</evidence>
<keyword evidence="1" id="KW-0732">Signal</keyword>
<dbReference type="AlphaFoldDB" id="A0A9N8HKR5"/>
<accession>A0A9N8HKR5</accession>
<name>A0A9N8HKR5_9STRA</name>
<keyword evidence="3" id="KW-1185">Reference proteome</keyword>
<evidence type="ECO:0000313" key="3">
    <source>
        <dbReference type="Proteomes" id="UP001153069"/>
    </source>
</evidence>
<dbReference type="OrthoDB" id="408912at2759"/>
<dbReference type="Pfam" id="PF03567">
    <property type="entry name" value="Sulfotransfer_2"/>
    <property type="match status" value="1"/>
</dbReference>
<protein>
    <recommendedName>
        <fullName evidence="4">Sulfotransferase</fullName>
    </recommendedName>
</protein>
<dbReference type="GO" id="GO:0016020">
    <property type="term" value="C:membrane"/>
    <property type="evidence" value="ECO:0007669"/>
    <property type="project" value="InterPro"/>
</dbReference>
<dbReference type="GO" id="GO:0008146">
    <property type="term" value="F:sulfotransferase activity"/>
    <property type="evidence" value="ECO:0007669"/>
    <property type="project" value="InterPro"/>
</dbReference>
<organism evidence="2 3">
    <name type="scientific">Seminavis robusta</name>
    <dbReference type="NCBI Taxonomy" id="568900"/>
    <lineage>
        <taxon>Eukaryota</taxon>
        <taxon>Sar</taxon>
        <taxon>Stramenopiles</taxon>
        <taxon>Ochrophyta</taxon>
        <taxon>Bacillariophyta</taxon>
        <taxon>Bacillariophyceae</taxon>
        <taxon>Bacillariophycidae</taxon>
        <taxon>Naviculales</taxon>
        <taxon>Naviculaceae</taxon>
        <taxon>Seminavis</taxon>
    </lineage>
</organism>
<sequence>MSTSSISMKVLLLWLLCLSSALFLFNYQHAGCIHHHEANAINSLAADKSNFMVQRKLEPPPPQQQRRTARQIVEEAFEKSYKHLIDACQKPDQSLYHCLLELHTNAPKIPPKYPWWVQTLVRDGSNILGPSGLHGKWHFKIFNTPTGPLQFCSLEKVASTEWNALKCMLDGKDPQSVGDFCLDKPQQLPPVLPKAVFLRDPLERFLSGFVDKCMMPQHRNYEPHCEPSELWAPHFITHPNQAQKRQFIPKEDDARLLREFLAMKRHFFQAYIDTYPLRWNIHFMPAALFCDGLFRNIQHYDFVGYMSGDKAKSQEYLVKFGQRYNITPVVSKIFHLDKNHNDTKQHVVMSNSGEVMKNRIGTASKKIKEYFTPYAAEKLLEFLSIDYAHKGLNLPIPDWVDDMLAQQEQ</sequence>
<feature type="chain" id="PRO_5040514002" description="Sulfotransferase" evidence="1">
    <location>
        <begin position="22"/>
        <end position="409"/>
    </location>
</feature>